<dbReference type="PRINTS" id="PR00934">
    <property type="entry name" value="XHISDIPTASE"/>
</dbReference>
<evidence type="ECO:0000313" key="9">
    <source>
        <dbReference type="EMBL" id="SVB27542.1"/>
    </source>
</evidence>
<evidence type="ECO:0000256" key="6">
    <source>
        <dbReference type="ARBA" id="ARBA00022833"/>
    </source>
</evidence>
<accession>A0A382CP22</accession>
<evidence type="ECO:0000256" key="1">
    <source>
        <dbReference type="ARBA" id="ARBA00001941"/>
    </source>
</evidence>
<keyword evidence="4" id="KW-0479">Metal-binding</keyword>
<dbReference type="GO" id="GO:0046872">
    <property type="term" value="F:metal ion binding"/>
    <property type="evidence" value="ECO:0007669"/>
    <property type="project" value="UniProtKB-KW"/>
</dbReference>
<comment type="cofactor">
    <cofactor evidence="2">
        <name>Zn(2+)</name>
        <dbReference type="ChEBI" id="CHEBI:29105"/>
    </cofactor>
</comment>
<dbReference type="Pfam" id="PF01546">
    <property type="entry name" value="Peptidase_M20"/>
    <property type="match status" value="1"/>
</dbReference>
<feature type="non-terminal residue" evidence="9">
    <location>
        <position position="244"/>
    </location>
</feature>
<keyword evidence="3" id="KW-0645">Protease</keyword>
<keyword evidence="5" id="KW-0378">Hydrolase</keyword>
<dbReference type="AlphaFoldDB" id="A0A382CP22"/>
<evidence type="ECO:0000256" key="5">
    <source>
        <dbReference type="ARBA" id="ARBA00022801"/>
    </source>
</evidence>
<dbReference type="GO" id="GO:0005829">
    <property type="term" value="C:cytosol"/>
    <property type="evidence" value="ECO:0007669"/>
    <property type="project" value="TreeGrafter"/>
</dbReference>
<dbReference type="InterPro" id="IPR002933">
    <property type="entry name" value="Peptidase_M20"/>
</dbReference>
<dbReference type="PANTHER" id="PTHR43501">
    <property type="entry name" value="CYTOSOL NON-SPECIFIC DIPEPTIDASE"/>
    <property type="match status" value="1"/>
</dbReference>
<keyword evidence="7" id="KW-0482">Metalloprotease</keyword>
<evidence type="ECO:0000256" key="4">
    <source>
        <dbReference type="ARBA" id="ARBA00022723"/>
    </source>
</evidence>
<evidence type="ECO:0000256" key="3">
    <source>
        <dbReference type="ARBA" id="ARBA00022670"/>
    </source>
</evidence>
<evidence type="ECO:0000256" key="8">
    <source>
        <dbReference type="ARBA" id="ARBA00023285"/>
    </source>
</evidence>
<proteinExistence type="predicted"/>
<dbReference type="PANTHER" id="PTHR43501:SF1">
    <property type="entry name" value="CYTOSOL NON-SPECIFIC DIPEPTIDASE"/>
    <property type="match status" value="1"/>
</dbReference>
<dbReference type="FunFam" id="3.40.630.10:FF:000015">
    <property type="entry name" value="Aminoacyl-histidine dipeptidase PepD"/>
    <property type="match status" value="1"/>
</dbReference>
<name>A0A382CP22_9ZZZZ</name>
<dbReference type="Gene3D" id="3.40.630.10">
    <property type="entry name" value="Zn peptidases"/>
    <property type="match status" value="1"/>
</dbReference>
<evidence type="ECO:0000256" key="2">
    <source>
        <dbReference type="ARBA" id="ARBA00001947"/>
    </source>
</evidence>
<dbReference type="EMBL" id="UINC01035322">
    <property type="protein sequence ID" value="SVB27542.1"/>
    <property type="molecule type" value="Genomic_DNA"/>
</dbReference>
<evidence type="ECO:0000256" key="7">
    <source>
        <dbReference type="ARBA" id="ARBA00023049"/>
    </source>
</evidence>
<keyword evidence="8" id="KW-0170">Cobalt</keyword>
<comment type="cofactor">
    <cofactor evidence="1">
        <name>Co(2+)</name>
        <dbReference type="ChEBI" id="CHEBI:48828"/>
    </cofactor>
</comment>
<sequence length="244" mass="25889">MTSVISGLNPSALWNNFAELSCIPRPSKQEEQVLAWLQEFAVSRELDWQQDDTGNIVIRRPGSGGGESAPTVVIQSHVDMVCEKNSDVEHDFTSDPISLLRDDGWLTADGTTLGADNGIGVATALALLEMKEDAKLPPLECLFTVDEETGLTGAFALDGNLLQGRTMLNLDTEEWGSICIGCAGGGDSQLSLPVSYEGAPGDFLSFQLSVEGLKGGHSGVDIHEYRANAIVLLASVLAPLAKMG</sequence>
<evidence type="ECO:0008006" key="10">
    <source>
        <dbReference type="Google" id="ProtNLM"/>
    </source>
</evidence>
<dbReference type="GO" id="GO:0070573">
    <property type="term" value="F:metallodipeptidase activity"/>
    <property type="evidence" value="ECO:0007669"/>
    <property type="project" value="TreeGrafter"/>
</dbReference>
<keyword evidence="6" id="KW-0862">Zinc</keyword>
<dbReference type="InterPro" id="IPR001160">
    <property type="entry name" value="Peptidase_M20C"/>
</dbReference>
<dbReference type="SUPFAM" id="SSF53187">
    <property type="entry name" value="Zn-dependent exopeptidases"/>
    <property type="match status" value="1"/>
</dbReference>
<gene>
    <name evidence="9" type="ORF">METZ01_LOCUS180396</name>
</gene>
<protein>
    <recommendedName>
        <fullName evidence="10">Peptidase M20 dimerisation domain-containing protein</fullName>
    </recommendedName>
</protein>
<organism evidence="9">
    <name type="scientific">marine metagenome</name>
    <dbReference type="NCBI Taxonomy" id="408172"/>
    <lineage>
        <taxon>unclassified sequences</taxon>
        <taxon>metagenomes</taxon>
        <taxon>ecological metagenomes</taxon>
    </lineage>
</organism>
<reference evidence="9" key="1">
    <citation type="submission" date="2018-05" db="EMBL/GenBank/DDBJ databases">
        <authorList>
            <person name="Lanie J.A."/>
            <person name="Ng W.-L."/>
            <person name="Kazmierczak K.M."/>
            <person name="Andrzejewski T.M."/>
            <person name="Davidsen T.M."/>
            <person name="Wayne K.J."/>
            <person name="Tettelin H."/>
            <person name="Glass J.I."/>
            <person name="Rusch D."/>
            <person name="Podicherti R."/>
            <person name="Tsui H.-C.T."/>
            <person name="Winkler M.E."/>
        </authorList>
    </citation>
    <scope>NUCLEOTIDE SEQUENCE</scope>
</reference>
<dbReference type="GO" id="GO:0006508">
    <property type="term" value="P:proteolysis"/>
    <property type="evidence" value="ECO:0007669"/>
    <property type="project" value="UniProtKB-KW"/>
</dbReference>